<dbReference type="InterPro" id="IPR043129">
    <property type="entry name" value="ATPase_NBD"/>
</dbReference>
<organism evidence="8 9">
    <name type="scientific">Paenibacillus baimaensis</name>
    <dbReference type="NCBI Taxonomy" id="2982185"/>
    <lineage>
        <taxon>Bacteria</taxon>
        <taxon>Bacillati</taxon>
        <taxon>Bacillota</taxon>
        <taxon>Bacilli</taxon>
        <taxon>Bacillales</taxon>
        <taxon>Paenibacillaceae</taxon>
        <taxon>Paenibacillus</taxon>
    </lineage>
</organism>
<comment type="cofactor">
    <cofactor evidence="1">
        <name>Mg(2+)</name>
        <dbReference type="ChEBI" id="CHEBI:18420"/>
    </cofactor>
</comment>
<keyword evidence="4" id="KW-0862">Zinc</keyword>
<keyword evidence="3" id="KW-0479">Metal-binding</keyword>
<dbReference type="InterPro" id="IPR049874">
    <property type="entry name" value="ROK_cs"/>
</dbReference>
<dbReference type="InterPro" id="IPR051804">
    <property type="entry name" value="Carb_Metab_Reg_Kinase/Isom"/>
</dbReference>
<keyword evidence="5" id="KW-0460">Magnesium</keyword>
<dbReference type="SUPFAM" id="SSF53067">
    <property type="entry name" value="Actin-like ATPase domain"/>
    <property type="match status" value="1"/>
</dbReference>
<evidence type="ECO:0000313" key="9">
    <source>
        <dbReference type="Proteomes" id="UP001652445"/>
    </source>
</evidence>
<evidence type="ECO:0000256" key="1">
    <source>
        <dbReference type="ARBA" id="ARBA00001946"/>
    </source>
</evidence>
<dbReference type="PANTHER" id="PTHR42742:SF3">
    <property type="entry name" value="FRUCTOKINASE"/>
    <property type="match status" value="1"/>
</dbReference>
<evidence type="ECO:0000256" key="2">
    <source>
        <dbReference type="ARBA" id="ARBA00006479"/>
    </source>
</evidence>
<proteinExistence type="inferred from homology"/>
<evidence type="ECO:0000256" key="6">
    <source>
        <dbReference type="ARBA" id="ARBA00038887"/>
    </source>
</evidence>
<dbReference type="PROSITE" id="PS01125">
    <property type="entry name" value="ROK"/>
    <property type="match status" value="1"/>
</dbReference>
<comment type="catalytic activity">
    <reaction evidence="7">
        <text>D-fructose + ATP = D-fructose 6-phosphate + ADP + H(+)</text>
        <dbReference type="Rhea" id="RHEA:16125"/>
        <dbReference type="ChEBI" id="CHEBI:15378"/>
        <dbReference type="ChEBI" id="CHEBI:30616"/>
        <dbReference type="ChEBI" id="CHEBI:37721"/>
        <dbReference type="ChEBI" id="CHEBI:61527"/>
        <dbReference type="ChEBI" id="CHEBI:456216"/>
        <dbReference type="EC" id="2.7.1.4"/>
    </reaction>
</comment>
<dbReference type="PANTHER" id="PTHR42742">
    <property type="entry name" value="TRANSCRIPTIONAL REPRESSOR MPRA"/>
    <property type="match status" value="1"/>
</dbReference>
<accession>A0ABT2US22</accession>
<protein>
    <recommendedName>
        <fullName evidence="6">fructokinase</fullName>
        <ecNumber evidence="6">2.7.1.4</ecNumber>
    </recommendedName>
</protein>
<evidence type="ECO:0000256" key="5">
    <source>
        <dbReference type="ARBA" id="ARBA00022842"/>
    </source>
</evidence>
<dbReference type="CDD" id="cd24067">
    <property type="entry name" value="ASKHA_NBD_ROK_BsFRK-like"/>
    <property type="match status" value="1"/>
</dbReference>
<comment type="similarity">
    <text evidence="2">Belongs to the ROK (NagC/XylR) family.</text>
</comment>
<dbReference type="EC" id="2.7.1.4" evidence="6"/>
<reference evidence="8 9" key="1">
    <citation type="submission" date="2022-09" db="EMBL/GenBank/DDBJ databases">
        <authorList>
            <person name="Han X.L."/>
            <person name="Wang Q."/>
            <person name="Lu T."/>
        </authorList>
    </citation>
    <scope>NUCLEOTIDE SEQUENCE [LARGE SCALE GENOMIC DNA]</scope>
    <source>
        <strain evidence="8 9">WQ 127069</strain>
    </source>
</reference>
<dbReference type="InterPro" id="IPR000600">
    <property type="entry name" value="ROK"/>
</dbReference>
<gene>
    <name evidence="8" type="ORF">OB236_35065</name>
</gene>
<comment type="caution">
    <text evidence="8">The sequence shown here is derived from an EMBL/GenBank/DDBJ whole genome shotgun (WGS) entry which is preliminary data.</text>
</comment>
<evidence type="ECO:0000256" key="3">
    <source>
        <dbReference type="ARBA" id="ARBA00022723"/>
    </source>
</evidence>
<dbReference type="Proteomes" id="UP001652445">
    <property type="component" value="Unassembled WGS sequence"/>
</dbReference>
<dbReference type="EMBL" id="JAOQIO010000116">
    <property type="protein sequence ID" value="MCU6797362.1"/>
    <property type="molecule type" value="Genomic_DNA"/>
</dbReference>
<dbReference type="Gene3D" id="3.30.420.40">
    <property type="match status" value="2"/>
</dbReference>
<keyword evidence="9" id="KW-1185">Reference proteome</keyword>
<name>A0ABT2US22_9BACL</name>
<evidence type="ECO:0000256" key="4">
    <source>
        <dbReference type="ARBA" id="ARBA00022833"/>
    </source>
</evidence>
<sequence>MLGAIEAGGTKFVCGIGNEHGEIMDRISFPTTTPEETLGQVIRYYADKQVEAIGIGSFGPIDLNKESATYGSVTTTPKPYWSQYPILSELRKHIHVPMGFDTDVNAAALGEAEWGAAKGLDSCVYVTIGTGIGAGAVVEGKLLHGLLHPEMGHILVKRHPEDTFVGSCPYHSDCLEGMAAGPAIEKRWGRKGIDLVENQQVWEFEAYYLAQAVTNFIYILSPKKIILGGGVMKQKQLFPLIHRHVISILNGYVQKEELTAEKIGQYIVPPALGDNAGLSGSLVLARQELERSRVTV</sequence>
<evidence type="ECO:0000313" key="8">
    <source>
        <dbReference type="EMBL" id="MCU6797362.1"/>
    </source>
</evidence>
<evidence type="ECO:0000256" key="7">
    <source>
        <dbReference type="ARBA" id="ARBA00048451"/>
    </source>
</evidence>
<dbReference type="Pfam" id="PF00480">
    <property type="entry name" value="ROK"/>
    <property type="match status" value="1"/>
</dbReference>